<gene>
    <name evidence="2" type="ORF">T10_3386</name>
</gene>
<protein>
    <submittedName>
        <fullName evidence="2">Uncharacterized protein</fullName>
    </submittedName>
</protein>
<keyword evidence="1" id="KW-0472">Membrane</keyword>
<keyword evidence="1" id="KW-0812">Transmembrane</keyword>
<dbReference type="Proteomes" id="UP000054843">
    <property type="component" value="Unassembled WGS sequence"/>
</dbReference>
<reference evidence="2 3" key="1">
    <citation type="submission" date="2015-01" db="EMBL/GenBank/DDBJ databases">
        <title>Evolution of Trichinella species and genotypes.</title>
        <authorList>
            <person name="Korhonen P.K."/>
            <person name="Edoardo P."/>
            <person name="Giuseppe L.R."/>
            <person name="Gasser R.B."/>
        </authorList>
    </citation>
    <scope>NUCLEOTIDE SEQUENCE [LARGE SCALE GENOMIC DNA]</scope>
    <source>
        <strain evidence="2">ISS1980</strain>
    </source>
</reference>
<evidence type="ECO:0000256" key="1">
    <source>
        <dbReference type="SAM" id="Phobius"/>
    </source>
</evidence>
<proteinExistence type="predicted"/>
<keyword evidence="1" id="KW-1133">Transmembrane helix</keyword>
<evidence type="ECO:0000313" key="3">
    <source>
        <dbReference type="Proteomes" id="UP000054843"/>
    </source>
</evidence>
<evidence type="ECO:0000313" key="2">
    <source>
        <dbReference type="EMBL" id="KRZ76437.1"/>
    </source>
</evidence>
<keyword evidence="3" id="KW-1185">Reference proteome</keyword>
<name>A0A0V1MY11_9BILA</name>
<comment type="caution">
    <text evidence="2">The sequence shown here is derived from an EMBL/GenBank/DDBJ whole genome shotgun (WGS) entry which is preliminary data.</text>
</comment>
<organism evidence="2 3">
    <name type="scientific">Trichinella papuae</name>
    <dbReference type="NCBI Taxonomy" id="268474"/>
    <lineage>
        <taxon>Eukaryota</taxon>
        <taxon>Metazoa</taxon>
        <taxon>Ecdysozoa</taxon>
        <taxon>Nematoda</taxon>
        <taxon>Enoplea</taxon>
        <taxon>Dorylaimia</taxon>
        <taxon>Trichinellida</taxon>
        <taxon>Trichinellidae</taxon>
        <taxon>Trichinella</taxon>
    </lineage>
</organism>
<accession>A0A0V1MY11</accession>
<sequence length="186" mass="21272">MIDVYYRLKDAKFERSLSFPVVKSDHCYVATLQKLGRRKSVLFVLTMQLIYLLLLVYQRFNSANVNATNGGVQSVFMAFLAFVEKMRLQIANCTILSASAATKTCFTPVAPFALHIYRMIFVWHKFLHSIMCALFFRTSRSDLLQHFSRKPHLTSDWIPAEILDQQRLANLEAQRGGMGNATAVEL</sequence>
<feature type="transmembrane region" description="Helical" evidence="1">
    <location>
        <begin position="41"/>
        <end position="60"/>
    </location>
</feature>
<dbReference type="EMBL" id="JYDO01000028">
    <property type="protein sequence ID" value="KRZ76437.1"/>
    <property type="molecule type" value="Genomic_DNA"/>
</dbReference>
<dbReference type="AlphaFoldDB" id="A0A0V1MY11"/>
<feature type="transmembrane region" description="Helical" evidence="1">
    <location>
        <begin position="116"/>
        <end position="136"/>
    </location>
</feature>